<feature type="transmembrane region" description="Helical" evidence="1">
    <location>
        <begin position="105"/>
        <end position="122"/>
    </location>
</feature>
<dbReference type="AlphaFoldDB" id="A0AA35UTP5"/>
<dbReference type="Proteomes" id="UP001176960">
    <property type="component" value="Unassembled WGS sequence"/>
</dbReference>
<gene>
    <name evidence="2" type="ORF">LMG32879_000361</name>
</gene>
<evidence type="ECO:0000313" key="2">
    <source>
        <dbReference type="EMBL" id="CAI9119544.1"/>
    </source>
</evidence>
<comment type="caution">
    <text evidence="2">The sequence shown here is derived from an EMBL/GenBank/DDBJ whole genome shotgun (WGS) entry which is preliminary data.</text>
</comment>
<organism evidence="2 3">
    <name type="scientific">Brytella acorum</name>
    <dbReference type="NCBI Taxonomy" id="2959299"/>
    <lineage>
        <taxon>Bacteria</taxon>
        <taxon>Pseudomonadati</taxon>
        <taxon>Pseudomonadota</taxon>
        <taxon>Alphaproteobacteria</taxon>
        <taxon>Acetobacterales</taxon>
        <taxon>Acetobacteraceae</taxon>
        <taxon>Brytella</taxon>
    </lineage>
</organism>
<sequence length="127" mass="14304">MRHERPRVIGLSQEEIGDLEAKDDETAECETGALSTGKSAAQLKKEARASRHNRNEKLRATFDKLLICGIWFSAGTFTTTTTVWVLNLILPDSWRWLTTEEMSKLQWFVTAGIVASTALPRLKRALD</sequence>
<dbReference type="EMBL" id="CATKSH010000002">
    <property type="protein sequence ID" value="CAI9119544.1"/>
    <property type="molecule type" value="Genomic_DNA"/>
</dbReference>
<evidence type="ECO:0000313" key="3">
    <source>
        <dbReference type="Proteomes" id="UP001176960"/>
    </source>
</evidence>
<proteinExistence type="predicted"/>
<feature type="transmembrane region" description="Helical" evidence="1">
    <location>
        <begin position="65"/>
        <end position="85"/>
    </location>
</feature>
<protein>
    <submittedName>
        <fullName evidence="2">Uncharacterized protein</fullName>
    </submittedName>
</protein>
<accession>A0AA35UTP5</accession>
<keyword evidence="1" id="KW-1133">Transmembrane helix</keyword>
<dbReference type="RefSeq" id="WP_289843427.1">
    <property type="nucleotide sequence ID" value="NZ_CATKSH010000002.1"/>
</dbReference>
<keyword evidence="1" id="KW-0472">Membrane</keyword>
<evidence type="ECO:0000256" key="1">
    <source>
        <dbReference type="SAM" id="Phobius"/>
    </source>
</evidence>
<keyword evidence="1" id="KW-0812">Transmembrane</keyword>
<keyword evidence="3" id="KW-1185">Reference proteome</keyword>
<name>A0AA35UTP5_9PROT</name>
<reference evidence="2" key="1">
    <citation type="submission" date="2023-03" db="EMBL/GenBank/DDBJ databases">
        <authorList>
            <person name="Cleenwerck I."/>
        </authorList>
    </citation>
    <scope>NUCLEOTIDE SEQUENCE</scope>
    <source>
        <strain evidence="2">LMG 32879</strain>
    </source>
</reference>